<keyword evidence="2" id="KW-1185">Reference proteome</keyword>
<dbReference type="Proteomes" id="UP000027382">
    <property type="component" value="Segment"/>
</dbReference>
<accession>A0A068EPD5</accession>
<reference evidence="1" key="1">
    <citation type="journal article" date="2014" name="Virology">
        <title>The odd one out: Bacillus ACT bacteriophage CP-51 exhibits unusual properties compared to related Spounavirinae W.Ph. and Bastille.</title>
        <authorList>
            <person name="Klumpp J."/>
            <person name="Schmuki M."/>
            <person name="Sozhamannan S."/>
            <person name="Beyer W."/>
            <person name="Fouts D.E."/>
            <person name="Bernbach V."/>
            <person name="Calendar R."/>
            <person name="Loessner M.J."/>
        </authorList>
    </citation>
    <scope>NUCLEOTIDE SEQUENCE [LARGE SCALE GENOMIC DNA]</scope>
</reference>
<sequence length="40" mass="4593">MDKNTMGGLARALRNLHYYEKSGRNPVLSPFSLIRRLFIG</sequence>
<dbReference type="EMBL" id="KF554508">
    <property type="protein sequence ID" value="AID50569.1"/>
    <property type="molecule type" value="Genomic_DNA"/>
</dbReference>
<dbReference type="GeneID" id="22277077"/>
<proteinExistence type="predicted"/>
<protein>
    <submittedName>
        <fullName evidence="1">Uncharacterized protein</fullName>
    </submittedName>
</protein>
<dbReference type="KEGG" id="vg:22277077"/>
<dbReference type="RefSeq" id="YP_009099178.1">
    <property type="nucleotide sequence ID" value="NC_025423.1"/>
</dbReference>
<name>A0A068EPD5_9CAUD</name>
<evidence type="ECO:0000313" key="1">
    <source>
        <dbReference type="EMBL" id="AID50569.1"/>
    </source>
</evidence>
<dbReference type="OrthoDB" id="38604at10239"/>
<evidence type="ECO:0000313" key="2">
    <source>
        <dbReference type="Proteomes" id="UP000027382"/>
    </source>
</evidence>
<organism evidence="1 2">
    <name type="scientific">Bacillus phage CP-51</name>
    <dbReference type="NCBI Taxonomy" id="1391188"/>
    <lineage>
        <taxon>Viruses</taxon>
        <taxon>Duplodnaviria</taxon>
        <taxon>Heunggongvirae</taxon>
        <taxon>Uroviricota</taxon>
        <taxon>Caudoviricetes</taxon>
        <taxon>Herelleviridae</taxon>
        <taxon>Spounavirinae</taxon>
        <taxon>Siminovitchvirus</taxon>
        <taxon>Siminovitchvirus CP51</taxon>
    </lineage>
</organism>